<dbReference type="AlphaFoldDB" id="A0A0F9KNF5"/>
<protein>
    <submittedName>
        <fullName evidence="1">Uncharacterized protein</fullName>
    </submittedName>
</protein>
<sequence>MKNPYWNHNGMAYTDPRVVWKEGRASRDPEVSEHHIVIKTLREKLAEQAELVKELVEALDICVDWFRNKIVTQAVTDGQVPYFEGYKRGVMALAQIPGHYTHTPCTDCGHIGRNNCPTCDDSAHEEAIAKAREEKKNDS</sequence>
<dbReference type="EMBL" id="LAZR01007677">
    <property type="protein sequence ID" value="KKM83674.1"/>
    <property type="molecule type" value="Genomic_DNA"/>
</dbReference>
<accession>A0A0F9KNF5</accession>
<proteinExistence type="predicted"/>
<organism evidence="1">
    <name type="scientific">marine sediment metagenome</name>
    <dbReference type="NCBI Taxonomy" id="412755"/>
    <lineage>
        <taxon>unclassified sequences</taxon>
        <taxon>metagenomes</taxon>
        <taxon>ecological metagenomes</taxon>
    </lineage>
</organism>
<reference evidence="1" key="1">
    <citation type="journal article" date="2015" name="Nature">
        <title>Complex archaea that bridge the gap between prokaryotes and eukaryotes.</title>
        <authorList>
            <person name="Spang A."/>
            <person name="Saw J.H."/>
            <person name="Jorgensen S.L."/>
            <person name="Zaremba-Niedzwiedzka K."/>
            <person name="Martijn J."/>
            <person name="Lind A.E."/>
            <person name="van Eijk R."/>
            <person name="Schleper C."/>
            <person name="Guy L."/>
            <person name="Ettema T.J."/>
        </authorList>
    </citation>
    <scope>NUCLEOTIDE SEQUENCE</scope>
</reference>
<comment type="caution">
    <text evidence="1">The sequence shown here is derived from an EMBL/GenBank/DDBJ whole genome shotgun (WGS) entry which is preliminary data.</text>
</comment>
<gene>
    <name evidence="1" type="ORF">LCGC14_1306860</name>
</gene>
<evidence type="ECO:0000313" key="1">
    <source>
        <dbReference type="EMBL" id="KKM83674.1"/>
    </source>
</evidence>
<name>A0A0F9KNF5_9ZZZZ</name>